<dbReference type="GO" id="GO:0016020">
    <property type="term" value="C:membrane"/>
    <property type="evidence" value="ECO:0007669"/>
    <property type="project" value="UniProtKB-SubCell"/>
</dbReference>
<evidence type="ECO:0000256" key="7">
    <source>
        <dbReference type="SAM" id="Phobius"/>
    </source>
</evidence>
<evidence type="ECO:0000313" key="9">
    <source>
        <dbReference type="EMBL" id="KDO34446.1"/>
    </source>
</evidence>
<dbReference type="PANTHER" id="PTHR23505:SF79">
    <property type="entry name" value="PROTEIN SPINSTER"/>
    <property type="match status" value="1"/>
</dbReference>
<evidence type="ECO:0000256" key="2">
    <source>
        <dbReference type="ARBA" id="ARBA00022448"/>
    </source>
</evidence>
<dbReference type="InterPro" id="IPR011701">
    <property type="entry name" value="MFS"/>
</dbReference>
<name>A0A067D6X4_SAPPC</name>
<dbReference type="Proteomes" id="UP000030745">
    <property type="component" value="Unassembled WGS sequence"/>
</dbReference>
<evidence type="ECO:0000313" key="10">
    <source>
        <dbReference type="Proteomes" id="UP000030745"/>
    </source>
</evidence>
<keyword evidence="2" id="KW-0813">Transport</keyword>
<feature type="transmembrane region" description="Helical" evidence="7">
    <location>
        <begin position="287"/>
        <end position="309"/>
    </location>
</feature>
<accession>A0A067D6X4</accession>
<feature type="transmembrane region" description="Helical" evidence="7">
    <location>
        <begin position="390"/>
        <end position="412"/>
    </location>
</feature>
<organism evidence="9 10">
    <name type="scientific">Saprolegnia parasitica (strain CBS 223.65)</name>
    <dbReference type="NCBI Taxonomy" id="695850"/>
    <lineage>
        <taxon>Eukaryota</taxon>
        <taxon>Sar</taxon>
        <taxon>Stramenopiles</taxon>
        <taxon>Oomycota</taxon>
        <taxon>Saprolegniomycetes</taxon>
        <taxon>Saprolegniales</taxon>
        <taxon>Saprolegniaceae</taxon>
        <taxon>Saprolegnia</taxon>
    </lineage>
</organism>
<dbReference type="OMA" id="IEYSAAW"/>
<dbReference type="InterPro" id="IPR036259">
    <property type="entry name" value="MFS_trans_sf"/>
</dbReference>
<comment type="subcellular location">
    <subcellularLocation>
        <location evidence="1">Membrane</location>
        <topology evidence="1">Multi-pass membrane protein</topology>
    </subcellularLocation>
</comment>
<dbReference type="OrthoDB" id="6770063at2759"/>
<keyword evidence="3 7" id="KW-0812">Transmembrane</keyword>
<dbReference type="PROSITE" id="PS50850">
    <property type="entry name" value="MFS"/>
    <property type="match status" value="1"/>
</dbReference>
<dbReference type="VEuPathDB" id="FungiDB:SPRG_01580"/>
<evidence type="ECO:0000256" key="3">
    <source>
        <dbReference type="ARBA" id="ARBA00022692"/>
    </source>
</evidence>
<dbReference type="Pfam" id="PF07690">
    <property type="entry name" value="MFS_1"/>
    <property type="match status" value="1"/>
</dbReference>
<dbReference type="InterPro" id="IPR020846">
    <property type="entry name" value="MFS_dom"/>
</dbReference>
<dbReference type="AlphaFoldDB" id="A0A067D6X4"/>
<keyword evidence="5 7" id="KW-0472">Membrane</keyword>
<dbReference type="GeneID" id="24124162"/>
<dbReference type="EMBL" id="KK583191">
    <property type="protein sequence ID" value="KDO34446.1"/>
    <property type="molecule type" value="Genomic_DNA"/>
</dbReference>
<evidence type="ECO:0000256" key="5">
    <source>
        <dbReference type="ARBA" id="ARBA00023136"/>
    </source>
</evidence>
<dbReference type="PANTHER" id="PTHR23505">
    <property type="entry name" value="SPINSTER"/>
    <property type="match status" value="1"/>
</dbReference>
<dbReference type="KEGG" id="spar:SPRG_01580"/>
<protein>
    <recommendedName>
        <fullName evidence="8">Major facilitator superfamily (MFS) profile domain-containing protein</fullName>
    </recommendedName>
</protein>
<feature type="transmembrane region" description="Helical" evidence="7">
    <location>
        <begin position="51"/>
        <end position="76"/>
    </location>
</feature>
<dbReference type="GO" id="GO:0022857">
    <property type="term" value="F:transmembrane transporter activity"/>
    <property type="evidence" value="ECO:0007669"/>
    <property type="project" value="InterPro"/>
</dbReference>
<feature type="transmembrane region" description="Helical" evidence="7">
    <location>
        <begin position="88"/>
        <end position="113"/>
    </location>
</feature>
<feature type="domain" description="Major facilitator superfamily (MFS) profile" evidence="8">
    <location>
        <begin position="11"/>
        <end position="474"/>
    </location>
</feature>
<evidence type="ECO:0000256" key="4">
    <source>
        <dbReference type="ARBA" id="ARBA00022989"/>
    </source>
</evidence>
<reference evidence="9 10" key="1">
    <citation type="journal article" date="2013" name="PLoS Genet.">
        <title>Distinctive expansion of potential virulence genes in the genome of the oomycete fish pathogen Saprolegnia parasitica.</title>
        <authorList>
            <person name="Jiang R.H."/>
            <person name="de Bruijn I."/>
            <person name="Haas B.J."/>
            <person name="Belmonte R."/>
            <person name="Lobach L."/>
            <person name="Christie J."/>
            <person name="van den Ackerveken G."/>
            <person name="Bottin A."/>
            <person name="Bulone V."/>
            <person name="Diaz-Moreno S.M."/>
            <person name="Dumas B."/>
            <person name="Fan L."/>
            <person name="Gaulin E."/>
            <person name="Govers F."/>
            <person name="Grenville-Briggs L.J."/>
            <person name="Horner N.R."/>
            <person name="Levin J.Z."/>
            <person name="Mammella M."/>
            <person name="Meijer H.J."/>
            <person name="Morris P."/>
            <person name="Nusbaum C."/>
            <person name="Oome S."/>
            <person name="Phillips A.J."/>
            <person name="van Rooyen D."/>
            <person name="Rzeszutek E."/>
            <person name="Saraiva M."/>
            <person name="Secombes C.J."/>
            <person name="Seidl M.F."/>
            <person name="Snel B."/>
            <person name="Stassen J.H."/>
            <person name="Sykes S."/>
            <person name="Tripathy S."/>
            <person name="van den Berg H."/>
            <person name="Vega-Arreguin J.C."/>
            <person name="Wawra S."/>
            <person name="Young S.K."/>
            <person name="Zeng Q."/>
            <person name="Dieguez-Uribeondo J."/>
            <person name="Russ C."/>
            <person name="Tyler B.M."/>
            <person name="van West P."/>
        </authorList>
    </citation>
    <scope>NUCLEOTIDE SEQUENCE [LARGE SCALE GENOMIC DNA]</scope>
    <source>
        <strain evidence="9 10">CBS 223.65</strain>
    </source>
</reference>
<feature type="transmembrane region" description="Helical" evidence="7">
    <location>
        <begin position="354"/>
        <end position="378"/>
    </location>
</feature>
<feature type="transmembrane region" description="Helical" evidence="7">
    <location>
        <begin position="145"/>
        <end position="164"/>
    </location>
</feature>
<feature type="transmembrane region" description="Helical" evidence="7">
    <location>
        <begin position="329"/>
        <end position="348"/>
    </location>
</feature>
<dbReference type="RefSeq" id="XP_012195176.1">
    <property type="nucleotide sequence ID" value="XM_012339786.1"/>
</dbReference>
<feature type="transmembrane region" description="Helical" evidence="7">
    <location>
        <begin position="257"/>
        <end position="281"/>
    </location>
</feature>
<sequence length="492" mass="53627">MGFQLTKVGHVFTLLCVINLLNYLDRGIIPGAPIEFQAFIQRTHNVASDGVSVYIGLLQSSFIASYSIFICIFGYLSMTRKPFTLSAIGLFIWVLSIVLCGLAKPLASFWVLLVGRLISGIGESSFQATTPPFIDEFAPKEKRTLWLGIFYAAVSVGQALGFSYGSVMAATAGWDIGYYITAAIMVPLAFACYKFIPDHLNQPLANHAPKDLDDGFADANDVLPIEEPEHDEKPKSVLSETWTILKSPLFLTSTLGLAAYTFTLAGMVSFAPAILIGYGLLSESLASTVFGALVVLAGLIGSPCGGYAIDLLCRSNMNDKNFRMQRSALYMFAMMTIGVALLFCSLIFMNSKILFLLFLFLGLLLVFSTQTATTIVVLMSVTRSQRGYAMGLNTLLLHLFGDVPAAIVLGALKDKWAPHCGSSIDETGKDVLDPNCYLDKDGLRNTLAFAYGWLLWAVLLWGGSYYFACKRVQQARLADLELQKTPVHAASD</sequence>
<gene>
    <name evidence="9" type="ORF">SPRG_01580</name>
</gene>
<dbReference type="Gene3D" id="1.20.1250.20">
    <property type="entry name" value="MFS general substrate transporter like domains"/>
    <property type="match status" value="1"/>
</dbReference>
<comment type="similarity">
    <text evidence="6">Belongs to the major facilitator superfamily. Spinster (TC 2.A.1.49) family.</text>
</comment>
<evidence type="ECO:0000259" key="8">
    <source>
        <dbReference type="PROSITE" id="PS50850"/>
    </source>
</evidence>
<dbReference type="SUPFAM" id="SSF103473">
    <property type="entry name" value="MFS general substrate transporter"/>
    <property type="match status" value="1"/>
</dbReference>
<keyword evidence="10" id="KW-1185">Reference proteome</keyword>
<feature type="transmembrane region" description="Helical" evidence="7">
    <location>
        <begin position="176"/>
        <end position="196"/>
    </location>
</feature>
<keyword evidence="4 7" id="KW-1133">Transmembrane helix</keyword>
<evidence type="ECO:0000256" key="1">
    <source>
        <dbReference type="ARBA" id="ARBA00004141"/>
    </source>
</evidence>
<dbReference type="InterPro" id="IPR044770">
    <property type="entry name" value="MFS_spinster-like"/>
</dbReference>
<feature type="transmembrane region" description="Helical" evidence="7">
    <location>
        <begin position="448"/>
        <end position="468"/>
    </location>
</feature>
<proteinExistence type="inferred from homology"/>
<evidence type="ECO:0000256" key="6">
    <source>
        <dbReference type="ARBA" id="ARBA00024338"/>
    </source>
</evidence>